<dbReference type="AlphaFoldDB" id="A0A086Y304"/>
<dbReference type="InterPro" id="IPR036188">
    <property type="entry name" value="FAD/NAD-bd_sf"/>
</dbReference>
<keyword evidence="4" id="KW-0560">Oxidoreductase</keyword>
<evidence type="ECO:0000256" key="2">
    <source>
        <dbReference type="ARBA" id="ARBA00022630"/>
    </source>
</evidence>
<keyword evidence="3" id="KW-0274">FAD</keyword>
<evidence type="ECO:0000256" key="4">
    <source>
        <dbReference type="ARBA" id="ARBA00023002"/>
    </source>
</evidence>
<reference evidence="6 7" key="1">
    <citation type="submission" date="2014-03" db="EMBL/GenBank/DDBJ databases">
        <title>Genome of Haematobacter massiliensis CCUG 47968.</title>
        <authorList>
            <person name="Wang D."/>
            <person name="Wang G."/>
        </authorList>
    </citation>
    <scope>NUCLEOTIDE SEQUENCE [LARGE SCALE GENOMIC DNA]</scope>
    <source>
        <strain evidence="6 7">CCUG 47968</strain>
    </source>
</reference>
<feature type="domain" description="FAD-dependent oxidoreductase 2 FAD-binding" evidence="5">
    <location>
        <begin position="12"/>
        <end position="545"/>
    </location>
</feature>
<protein>
    <submittedName>
        <fullName evidence="6">3-oxosteroid 1-dehydrogenase</fullName>
    </submittedName>
</protein>
<proteinExistence type="predicted"/>
<dbReference type="PRINTS" id="PR00411">
    <property type="entry name" value="PNDRDTASEI"/>
</dbReference>
<organism evidence="6 7">
    <name type="scientific">Haematobacter massiliensis</name>
    <dbReference type="NCBI Taxonomy" id="195105"/>
    <lineage>
        <taxon>Bacteria</taxon>
        <taxon>Pseudomonadati</taxon>
        <taxon>Pseudomonadota</taxon>
        <taxon>Alphaproteobacteria</taxon>
        <taxon>Rhodobacterales</taxon>
        <taxon>Paracoccaceae</taxon>
        <taxon>Haematobacter</taxon>
    </lineage>
</organism>
<keyword evidence="2" id="KW-0285">Flavoprotein</keyword>
<name>A0A086Y304_9RHOB</name>
<comment type="cofactor">
    <cofactor evidence="1">
        <name>FAD</name>
        <dbReference type="ChEBI" id="CHEBI:57692"/>
    </cofactor>
</comment>
<dbReference type="InterPro" id="IPR003953">
    <property type="entry name" value="FAD-dep_OxRdtase_2_FAD-bd"/>
</dbReference>
<dbReference type="PANTHER" id="PTHR43400">
    <property type="entry name" value="FUMARATE REDUCTASE"/>
    <property type="match status" value="1"/>
</dbReference>
<dbReference type="Proteomes" id="UP000028826">
    <property type="component" value="Unassembled WGS sequence"/>
</dbReference>
<evidence type="ECO:0000313" key="6">
    <source>
        <dbReference type="EMBL" id="KFI28654.1"/>
    </source>
</evidence>
<comment type="caution">
    <text evidence="6">The sequence shown here is derived from an EMBL/GenBank/DDBJ whole genome shotgun (WGS) entry which is preliminary data.</text>
</comment>
<dbReference type="GO" id="GO:0016491">
    <property type="term" value="F:oxidoreductase activity"/>
    <property type="evidence" value="ECO:0007669"/>
    <property type="project" value="UniProtKB-KW"/>
</dbReference>
<accession>A0A086Y304</accession>
<dbReference type="STRING" id="195105.CN97_18075"/>
<dbReference type="InterPro" id="IPR027477">
    <property type="entry name" value="Succ_DH/fumarate_Rdtase_cat_sf"/>
</dbReference>
<dbReference type="Pfam" id="PF00890">
    <property type="entry name" value="FAD_binding_2"/>
    <property type="match status" value="1"/>
</dbReference>
<dbReference type="InterPro" id="IPR050315">
    <property type="entry name" value="FAD-oxidoreductase_2"/>
</dbReference>
<dbReference type="PANTHER" id="PTHR43400:SF10">
    <property type="entry name" value="3-OXOSTEROID 1-DEHYDROGENASE"/>
    <property type="match status" value="1"/>
</dbReference>
<keyword evidence="7" id="KW-1185">Reference proteome</keyword>
<dbReference type="EMBL" id="JGYG01000007">
    <property type="protein sequence ID" value="KFI28654.1"/>
    <property type="molecule type" value="Genomic_DNA"/>
</dbReference>
<evidence type="ECO:0000256" key="1">
    <source>
        <dbReference type="ARBA" id="ARBA00001974"/>
    </source>
</evidence>
<evidence type="ECO:0000259" key="5">
    <source>
        <dbReference type="Pfam" id="PF00890"/>
    </source>
</evidence>
<dbReference type="SUPFAM" id="SSF56425">
    <property type="entry name" value="Succinate dehydrogenase/fumarate reductase flavoprotein, catalytic domain"/>
    <property type="match status" value="1"/>
</dbReference>
<evidence type="ECO:0000256" key="3">
    <source>
        <dbReference type="ARBA" id="ARBA00022827"/>
    </source>
</evidence>
<sequence length="577" mass="61068">MATVSTTDRNCDVLVIGSGAGGLATAIVARKLGLEVVVIEKAPVFGGTTAFSGGVLWIPGSHYGKAQNPSDTIDAARRYMRAETGNWYQPEAVEAFLQTGPEMVDWFERETDVKFVPTLYPDYHPDVEGGVNVGRSVLAAPYDASVLGDDLKRLRPPLSTITFMGMMFNSSNADIKHFFNATKSLKSFAYVARRLAAHGAEVVRHGRGVQVTSGNALAARLAKSALSLGIPILTDAPALSLVRDGDRVVGAKVGGEVKARITARKGVVLACGGYAHDLARRTHSYAHLRGGKTHHSPVPVDNTGDGIRLGEEVGGAFDTRYPEPAAWMPVSRVPGRGGREGIFPHLLDRYKPGMIAVLSTGKRFTNESNSYHDVGAAMSASGEGAAWLICDHRAIRKYGLGHAKPAPMPLGSWLRSGYLKKGKTLADLARACGIDPAGLEQTVADYNTGARLGEDRQFGRGSTAFNRYLADPDNKPNPAVAPVGEGPYYAVKLEMGDLGTFDGLETTVAGEVLNRQGQIIPGLFAVGNDRASVMGGNYPGAGITLGPAMTFGYITGRHLAGLTASVQPETPQKVASA</sequence>
<dbReference type="SUPFAM" id="SSF51905">
    <property type="entry name" value="FAD/NAD(P)-binding domain"/>
    <property type="match status" value="1"/>
</dbReference>
<dbReference type="Gene3D" id="3.50.50.60">
    <property type="entry name" value="FAD/NAD(P)-binding domain"/>
    <property type="match status" value="2"/>
</dbReference>
<evidence type="ECO:0000313" key="7">
    <source>
        <dbReference type="Proteomes" id="UP000028826"/>
    </source>
</evidence>
<dbReference type="OrthoDB" id="3178130at2"/>
<gene>
    <name evidence="6" type="ORF">CN97_18075</name>
</gene>
<dbReference type="eggNOG" id="COG1053">
    <property type="taxonomic scope" value="Bacteria"/>
</dbReference>
<dbReference type="GO" id="GO:0008202">
    <property type="term" value="P:steroid metabolic process"/>
    <property type="evidence" value="ECO:0007669"/>
    <property type="project" value="UniProtKB-ARBA"/>
</dbReference>
<dbReference type="RefSeq" id="WP_035711617.1">
    <property type="nucleotide sequence ID" value="NZ_JGYG01000007.1"/>
</dbReference>